<reference evidence="7 8" key="1">
    <citation type="submission" date="2020-04" db="EMBL/GenBank/DDBJ databases">
        <authorList>
            <person name="Yin C."/>
        </authorList>
    </citation>
    <scope>NUCLEOTIDE SEQUENCE [LARGE SCALE GENOMIC DNA]</scope>
    <source>
        <strain evidence="7 8">Ak56</strain>
    </source>
</reference>
<dbReference type="Proteomes" id="UP000552864">
    <property type="component" value="Unassembled WGS sequence"/>
</dbReference>
<sequence length="171" mass="19991">MSTEKLYRHFQQVFEQYYKPLCKYAFSFIKEKEVCEDIVQDIFVKIWETRKDLLMVAGIKFYLYTAVRNNCLNHLYRGQCRPVYSLTNMDIEAALPAEAETGEGELINYKELLEKGIEQLPTKCKEVFLLSRIGNFSNQEVADNLGISIKTVNNQLWKALKFLRIFVKATP</sequence>
<organism evidence="7 8">
    <name type="scientific">Chitinophaga eiseniae</name>
    <dbReference type="NCBI Taxonomy" id="634771"/>
    <lineage>
        <taxon>Bacteria</taxon>
        <taxon>Pseudomonadati</taxon>
        <taxon>Bacteroidota</taxon>
        <taxon>Chitinophagia</taxon>
        <taxon>Chitinophagales</taxon>
        <taxon>Chitinophagaceae</taxon>
        <taxon>Chitinophaga</taxon>
    </lineage>
</organism>
<feature type="domain" description="RNA polymerase sigma factor 70 region 4 type 2" evidence="6">
    <location>
        <begin position="111"/>
        <end position="163"/>
    </location>
</feature>
<dbReference type="GO" id="GO:0006352">
    <property type="term" value="P:DNA-templated transcription initiation"/>
    <property type="evidence" value="ECO:0007669"/>
    <property type="project" value="InterPro"/>
</dbReference>
<dbReference type="NCBIfam" id="TIGR02985">
    <property type="entry name" value="Sig70_bacteroi1"/>
    <property type="match status" value="1"/>
</dbReference>
<dbReference type="PANTHER" id="PTHR43133:SF46">
    <property type="entry name" value="RNA POLYMERASE SIGMA-70 FACTOR ECF SUBFAMILY"/>
    <property type="match status" value="1"/>
</dbReference>
<dbReference type="NCBIfam" id="TIGR02937">
    <property type="entry name" value="sigma70-ECF"/>
    <property type="match status" value="1"/>
</dbReference>
<dbReference type="AlphaFoldDB" id="A0A847S8E1"/>
<dbReference type="Gene3D" id="1.10.1740.10">
    <property type="match status" value="1"/>
</dbReference>
<dbReference type="InterPro" id="IPR013249">
    <property type="entry name" value="RNA_pol_sigma70_r4_t2"/>
</dbReference>
<dbReference type="GO" id="GO:0016987">
    <property type="term" value="F:sigma factor activity"/>
    <property type="evidence" value="ECO:0007669"/>
    <property type="project" value="UniProtKB-KW"/>
</dbReference>
<dbReference type="SUPFAM" id="SSF88946">
    <property type="entry name" value="Sigma2 domain of RNA polymerase sigma factors"/>
    <property type="match status" value="1"/>
</dbReference>
<dbReference type="Pfam" id="PF04542">
    <property type="entry name" value="Sigma70_r2"/>
    <property type="match status" value="1"/>
</dbReference>
<feature type="domain" description="RNA polymerase sigma-70 region 2" evidence="5">
    <location>
        <begin position="14"/>
        <end position="77"/>
    </location>
</feature>
<dbReference type="InterPro" id="IPR014284">
    <property type="entry name" value="RNA_pol_sigma-70_dom"/>
</dbReference>
<dbReference type="InterPro" id="IPR014327">
    <property type="entry name" value="RNA_pol_sigma70_bacteroid"/>
</dbReference>
<dbReference type="RefSeq" id="WP_168737415.1">
    <property type="nucleotide sequence ID" value="NZ_JABAHZ010000001.1"/>
</dbReference>
<evidence type="ECO:0000256" key="1">
    <source>
        <dbReference type="ARBA" id="ARBA00010641"/>
    </source>
</evidence>
<evidence type="ECO:0000259" key="5">
    <source>
        <dbReference type="Pfam" id="PF04542"/>
    </source>
</evidence>
<dbReference type="PANTHER" id="PTHR43133">
    <property type="entry name" value="RNA POLYMERASE ECF-TYPE SIGMA FACTO"/>
    <property type="match status" value="1"/>
</dbReference>
<evidence type="ECO:0000313" key="8">
    <source>
        <dbReference type="Proteomes" id="UP000552864"/>
    </source>
</evidence>
<dbReference type="CDD" id="cd06171">
    <property type="entry name" value="Sigma70_r4"/>
    <property type="match status" value="1"/>
</dbReference>
<comment type="similarity">
    <text evidence="1">Belongs to the sigma-70 factor family. ECF subfamily.</text>
</comment>
<proteinExistence type="inferred from homology"/>
<protein>
    <submittedName>
        <fullName evidence="7">RNA polymerase sigma-70 factor</fullName>
    </submittedName>
</protein>
<name>A0A847S8E1_9BACT</name>
<evidence type="ECO:0000256" key="3">
    <source>
        <dbReference type="ARBA" id="ARBA00023082"/>
    </source>
</evidence>
<evidence type="ECO:0000256" key="2">
    <source>
        <dbReference type="ARBA" id="ARBA00023015"/>
    </source>
</evidence>
<dbReference type="InterPro" id="IPR013325">
    <property type="entry name" value="RNA_pol_sigma_r2"/>
</dbReference>
<dbReference type="Pfam" id="PF08281">
    <property type="entry name" value="Sigma70_r4_2"/>
    <property type="match status" value="1"/>
</dbReference>
<dbReference type="SUPFAM" id="SSF88659">
    <property type="entry name" value="Sigma3 and sigma4 domains of RNA polymerase sigma factors"/>
    <property type="match status" value="1"/>
</dbReference>
<dbReference type="InterPro" id="IPR036388">
    <property type="entry name" value="WH-like_DNA-bd_sf"/>
</dbReference>
<keyword evidence="3" id="KW-0731">Sigma factor</keyword>
<dbReference type="InterPro" id="IPR007627">
    <property type="entry name" value="RNA_pol_sigma70_r2"/>
</dbReference>
<gene>
    <name evidence="7" type="ORF">HGH91_05460</name>
</gene>
<evidence type="ECO:0000259" key="6">
    <source>
        <dbReference type="Pfam" id="PF08281"/>
    </source>
</evidence>
<dbReference type="InterPro" id="IPR039425">
    <property type="entry name" value="RNA_pol_sigma-70-like"/>
</dbReference>
<keyword evidence="8" id="KW-1185">Reference proteome</keyword>
<dbReference type="InterPro" id="IPR013324">
    <property type="entry name" value="RNA_pol_sigma_r3/r4-like"/>
</dbReference>
<dbReference type="GO" id="GO:0003677">
    <property type="term" value="F:DNA binding"/>
    <property type="evidence" value="ECO:0007669"/>
    <property type="project" value="InterPro"/>
</dbReference>
<evidence type="ECO:0000256" key="4">
    <source>
        <dbReference type="ARBA" id="ARBA00023163"/>
    </source>
</evidence>
<dbReference type="Gene3D" id="1.10.10.10">
    <property type="entry name" value="Winged helix-like DNA-binding domain superfamily/Winged helix DNA-binding domain"/>
    <property type="match status" value="1"/>
</dbReference>
<keyword evidence="4" id="KW-0804">Transcription</keyword>
<comment type="caution">
    <text evidence="7">The sequence shown here is derived from an EMBL/GenBank/DDBJ whole genome shotgun (WGS) entry which is preliminary data.</text>
</comment>
<accession>A0A847S8E1</accession>
<dbReference type="EMBL" id="JABAHZ010000001">
    <property type="protein sequence ID" value="NLR78061.1"/>
    <property type="molecule type" value="Genomic_DNA"/>
</dbReference>
<evidence type="ECO:0000313" key="7">
    <source>
        <dbReference type="EMBL" id="NLR78061.1"/>
    </source>
</evidence>
<keyword evidence="2" id="KW-0805">Transcription regulation</keyword>